<evidence type="ECO:0000313" key="4">
    <source>
        <dbReference type="Proteomes" id="UP001458880"/>
    </source>
</evidence>
<dbReference type="EMBL" id="JASPKY010000196">
    <property type="protein sequence ID" value="KAK9721686.1"/>
    <property type="molecule type" value="Genomic_DNA"/>
</dbReference>
<sequence length="395" mass="45169">MNSNYNLNFSSSVQAESKSVDEKEGDPFRRRESIKRTPPTKSRNDGQGASCCGDSKNKQMISKKEGVCTEVQSPQVDMGKKWLRSVERGTSITSDTENKNLSDGEDSVWIDEEMSASPIYQLYENQGNDGHKYAPSYMKIREMMGTSGTDREPRKEMREVQAFMMKLNEKTEELRKHVKESTKTKTEIKAVTRELVNIVGNLGRKIDVLKAHYTAITEKADSYEEQIARTLQEPERPLPPQCNSVGVQAEEREIVNEISQKKMRSPNITTGGQGTEEIKTSFPEVMALLEEKLEEGVIEYVKTRTETIMRRGSKGEISRMLYMLPYEIDPNGVNDFSRLHDILHKLKNMMLDHGTERVKLIALENIDKDYLRKCAEYVLRGTVYKIQLVCPGKYR</sequence>
<name>A0AAW1KPA7_POPJA</name>
<evidence type="ECO:0000256" key="2">
    <source>
        <dbReference type="SAM" id="MobiDB-lite"/>
    </source>
</evidence>
<feature type="coiled-coil region" evidence="1">
    <location>
        <begin position="164"/>
        <end position="233"/>
    </location>
</feature>
<feature type="compositionally biased region" description="Basic and acidic residues" evidence="2">
    <location>
        <begin position="18"/>
        <end position="35"/>
    </location>
</feature>
<organism evidence="3 4">
    <name type="scientific">Popillia japonica</name>
    <name type="common">Japanese beetle</name>
    <dbReference type="NCBI Taxonomy" id="7064"/>
    <lineage>
        <taxon>Eukaryota</taxon>
        <taxon>Metazoa</taxon>
        <taxon>Ecdysozoa</taxon>
        <taxon>Arthropoda</taxon>
        <taxon>Hexapoda</taxon>
        <taxon>Insecta</taxon>
        <taxon>Pterygota</taxon>
        <taxon>Neoptera</taxon>
        <taxon>Endopterygota</taxon>
        <taxon>Coleoptera</taxon>
        <taxon>Polyphaga</taxon>
        <taxon>Scarabaeiformia</taxon>
        <taxon>Scarabaeidae</taxon>
        <taxon>Rutelinae</taxon>
        <taxon>Popillia</taxon>
    </lineage>
</organism>
<evidence type="ECO:0000256" key="1">
    <source>
        <dbReference type="SAM" id="Coils"/>
    </source>
</evidence>
<gene>
    <name evidence="3" type="ORF">QE152_g20786</name>
</gene>
<feature type="region of interest" description="Disordered" evidence="2">
    <location>
        <begin position="1"/>
        <end position="57"/>
    </location>
</feature>
<keyword evidence="1" id="KW-0175">Coiled coil</keyword>
<dbReference type="Proteomes" id="UP001458880">
    <property type="component" value="Unassembled WGS sequence"/>
</dbReference>
<feature type="compositionally biased region" description="Polar residues" evidence="2">
    <location>
        <begin position="1"/>
        <end position="17"/>
    </location>
</feature>
<accession>A0AAW1KPA7</accession>
<protein>
    <submittedName>
        <fullName evidence="3">Uncharacterized protein</fullName>
    </submittedName>
</protein>
<evidence type="ECO:0000313" key="3">
    <source>
        <dbReference type="EMBL" id="KAK9721686.1"/>
    </source>
</evidence>
<proteinExistence type="predicted"/>
<comment type="caution">
    <text evidence="3">The sequence shown here is derived from an EMBL/GenBank/DDBJ whole genome shotgun (WGS) entry which is preliminary data.</text>
</comment>
<reference evidence="3 4" key="1">
    <citation type="journal article" date="2024" name="BMC Genomics">
        <title>De novo assembly and annotation of Popillia japonica's genome with initial clues to its potential as an invasive pest.</title>
        <authorList>
            <person name="Cucini C."/>
            <person name="Boschi S."/>
            <person name="Funari R."/>
            <person name="Cardaioli E."/>
            <person name="Iannotti N."/>
            <person name="Marturano G."/>
            <person name="Paoli F."/>
            <person name="Bruttini M."/>
            <person name="Carapelli A."/>
            <person name="Frati F."/>
            <person name="Nardi F."/>
        </authorList>
    </citation>
    <scope>NUCLEOTIDE SEQUENCE [LARGE SCALE GENOMIC DNA]</scope>
    <source>
        <strain evidence="3">DMR45628</strain>
    </source>
</reference>
<keyword evidence="4" id="KW-1185">Reference proteome</keyword>
<dbReference type="AlphaFoldDB" id="A0AAW1KPA7"/>